<dbReference type="InterPro" id="IPR017293">
    <property type="entry name" value="N-acetylmuramoyl-L-ala_amidase"/>
</dbReference>
<proteinExistence type="predicted"/>
<dbReference type="SUPFAM" id="SSF50044">
    <property type="entry name" value="SH3-domain"/>
    <property type="match status" value="1"/>
</dbReference>
<evidence type="ECO:0000313" key="5">
    <source>
        <dbReference type="EMBL" id="PQD96397.1"/>
    </source>
</evidence>
<protein>
    <recommendedName>
        <fullName evidence="4">SH3b domain-containing protein</fullName>
    </recommendedName>
</protein>
<dbReference type="GO" id="GO:0008745">
    <property type="term" value="F:N-acetylmuramoyl-L-alanine amidase activity"/>
    <property type="evidence" value="ECO:0007669"/>
    <property type="project" value="InterPro"/>
</dbReference>
<dbReference type="GO" id="GO:0009253">
    <property type="term" value="P:peptidoglycan catabolic process"/>
    <property type="evidence" value="ECO:0007669"/>
    <property type="project" value="InterPro"/>
</dbReference>
<evidence type="ECO:0000256" key="1">
    <source>
        <dbReference type="ARBA" id="ARBA00022801"/>
    </source>
</evidence>
<dbReference type="GO" id="GO:0071555">
    <property type="term" value="P:cell wall organization"/>
    <property type="evidence" value="ECO:0007669"/>
    <property type="project" value="UniProtKB-KW"/>
</dbReference>
<dbReference type="InterPro" id="IPR036028">
    <property type="entry name" value="SH3-like_dom_sf"/>
</dbReference>
<organism evidence="5 6">
    <name type="scientific">Pradoshia eiseniae</name>
    <dbReference type="NCBI Taxonomy" id="2064768"/>
    <lineage>
        <taxon>Bacteria</taxon>
        <taxon>Bacillati</taxon>
        <taxon>Bacillota</taxon>
        <taxon>Bacilli</taxon>
        <taxon>Bacillales</taxon>
        <taxon>Bacillaceae</taxon>
        <taxon>Pradoshia</taxon>
    </lineage>
</organism>
<name>A0A2S7N2Z7_9BACI</name>
<keyword evidence="6" id="KW-1185">Reference proteome</keyword>
<dbReference type="SMART" id="SM00287">
    <property type="entry name" value="SH3b"/>
    <property type="match status" value="5"/>
</dbReference>
<dbReference type="Proteomes" id="UP000239663">
    <property type="component" value="Unassembled WGS sequence"/>
</dbReference>
<comment type="caution">
    <text evidence="5">The sequence shown here is derived from an EMBL/GenBank/DDBJ whole genome shotgun (WGS) entry which is preliminary data.</text>
</comment>
<dbReference type="SUPFAM" id="SSF53187">
    <property type="entry name" value="Zn-dependent exopeptidases"/>
    <property type="match status" value="1"/>
</dbReference>
<feature type="domain" description="SH3b" evidence="4">
    <location>
        <begin position="81"/>
        <end position="145"/>
    </location>
</feature>
<keyword evidence="1" id="KW-0378">Hydrolase</keyword>
<keyword evidence="3" id="KW-0812">Transmembrane</keyword>
<dbReference type="PANTHER" id="PTHR34408:SF1">
    <property type="entry name" value="GLYCOSYL HYDROLASE FAMILY 19 DOMAIN-CONTAINING PROTEIN HI_1415"/>
    <property type="match status" value="1"/>
</dbReference>
<dbReference type="PROSITE" id="PS51781">
    <property type="entry name" value="SH3B"/>
    <property type="match status" value="5"/>
</dbReference>
<dbReference type="Gene3D" id="2.30.30.40">
    <property type="entry name" value="SH3 Domains"/>
    <property type="match status" value="5"/>
</dbReference>
<dbReference type="CDD" id="cd02696">
    <property type="entry name" value="MurNAc-LAA"/>
    <property type="match status" value="1"/>
</dbReference>
<sequence length="620" mass="67830">MHSLIVYNQSSIFRIFSQYSRKHSEPFKRFQEILLSLVHSGPHANLEGKDDRSMKNMKRKTGIIALTFLLTQSMAAPAIFAETNEVTVKDGFINVRGGAGMDYPIIAKVKEGEHFSVLENAGEWIKIQVNDEKEGWVAEWLVSQKNESLTSKENTGSAGFTTVDGLRVRKGPGLDYPVVSVLSKDTKVEITGQSGSWVSVKAGSSTGFISEEYIRTNSHTLSFGKITADSVRLRSAPSLNAEIVGEIEQDVSVEVTKEENGWTNILYQGQSYWISSKYISEKSSHSSAGKMNVEITASSLNVRSSPKTSSSIIGTVKKGNTYEVLSQDNQWYEIGLENGKKGWVAAWYAKPSDNRTSSDLGIDEGELITITKDKVNIRTGPGTTHPIKKVAGIGETYKHIGTKEDWSEVQLSDGSTGFIATRLLSGYDSDVQAAYNGQSGPLSGQLIVLDAGHGGMDSGAIGTSGHFEKQLTLRTALLLSSKLKEKGASVLLTRTGDQYISLSDRALLANQQAADAFISIHYDSTVDIEAGGITTYYTHHQQQELASHIQRNLIRNATTEDRGIRHSSLRVLRENKRPAVLVELGYISNPAEESLLHTSGYQEIITDGLLHGLNSFLNSK</sequence>
<dbReference type="Gene3D" id="3.40.630.40">
    <property type="entry name" value="Zn-dependent exopeptidases"/>
    <property type="match status" value="1"/>
</dbReference>
<evidence type="ECO:0000259" key="4">
    <source>
        <dbReference type="PROSITE" id="PS51781"/>
    </source>
</evidence>
<dbReference type="InterPro" id="IPR002508">
    <property type="entry name" value="MurNAc-LAA_cat"/>
</dbReference>
<accession>A0A2S7N2Z7</accession>
<feature type="domain" description="SH3b" evidence="4">
    <location>
        <begin position="365"/>
        <end position="428"/>
    </location>
</feature>
<evidence type="ECO:0000313" key="6">
    <source>
        <dbReference type="Proteomes" id="UP000239663"/>
    </source>
</evidence>
<feature type="domain" description="SH3b" evidence="4">
    <location>
        <begin position="155"/>
        <end position="218"/>
    </location>
</feature>
<keyword evidence="3" id="KW-1133">Transmembrane helix</keyword>
<gene>
    <name evidence="5" type="ORF">CYL18_00405</name>
</gene>
<keyword evidence="2" id="KW-0961">Cell wall biogenesis/degradation</keyword>
<dbReference type="Pfam" id="PF01520">
    <property type="entry name" value="Amidase_3"/>
    <property type="match status" value="1"/>
</dbReference>
<dbReference type="InterPro" id="IPR052354">
    <property type="entry name" value="Cell_Wall_Dynamics_Protein"/>
</dbReference>
<evidence type="ECO:0000256" key="2">
    <source>
        <dbReference type="ARBA" id="ARBA00023316"/>
    </source>
</evidence>
<dbReference type="AlphaFoldDB" id="A0A2S7N2Z7"/>
<evidence type="ECO:0000256" key="3">
    <source>
        <dbReference type="SAM" id="Phobius"/>
    </source>
</evidence>
<dbReference type="Pfam" id="PF08239">
    <property type="entry name" value="SH3_3"/>
    <property type="match status" value="5"/>
</dbReference>
<dbReference type="PIRSF" id="PIRSF037846">
    <property type="entry name" value="Autolysin_YrvJ_prd"/>
    <property type="match status" value="1"/>
</dbReference>
<feature type="domain" description="SH3b" evidence="4">
    <location>
        <begin position="221"/>
        <end position="283"/>
    </location>
</feature>
<dbReference type="PANTHER" id="PTHR34408">
    <property type="entry name" value="FAMILY PROTEIN, PUTATIVE-RELATED"/>
    <property type="match status" value="1"/>
</dbReference>
<dbReference type="InterPro" id="IPR003646">
    <property type="entry name" value="SH3-like_bac-type"/>
</dbReference>
<keyword evidence="3" id="KW-0472">Membrane</keyword>
<dbReference type="EMBL" id="PKOZ01000001">
    <property type="protein sequence ID" value="PQD96397.1"/>
    <property type="molecule type" value="Genomic_DNA"/>
</dbReference>
<reference evidence="5 6" key="1">
    <citation type="submission" date="2017-12" db="EMBL/GenBank/DDBJ databases">
        <title>Taxonomic description and draft genome of Pradoshia cofamensis Gen. nov., sp. nov., a thermotolerant bacillale isolated from anterior gut of earthworm Eisenia fetida.</title>
        <authorList>
            <person name="Saha T."/>
            <person name="Chakraborty R."/>
        </authorList>
    </citation>
    <scope>NUCLEOTIDE SEQUENCE [LARGE SCALE GENOMIC DNA]</scope>
    <source>
        <strain evidence="5 6">EAG3</strain>
    </source>
</reference>
<feature type="transmembrane region" description="Helical" evidence="3">
    <location>
        <begin position="62"/>
        <end position="80"/>
    </location>
</feature>
<dbReference type="SMART" id="SM00646">
    <property type="entry name" value="Ami_3"/>
    <property type="match status" value="1"/>
</dbReference>
<feature type="domain" description="SH3b" evidence="4">
    <location>
        <begin position="290"/>
        <end position="353"/>
    </location>
</feature>